<dbReference type="PANTHER" id="PTHR11707:SF28">
    <property type="entry name" value="60 KDA LYSOPHOSPHOLIPASE"/>
    <property type="match status" value="1"/>
</dbReference>
<feature type="active site" description="O-isoaspartyl threonine intermediate" evidence="2">
    <location>
        <position position="12"/>
    </location>
</feature>
<dbReference type="RefSeq" id="WP_003782037.1">
    <property type="nucleotide sequence ID" value="NZ_GL870929.1"/>
</dbReference>
<evidence type="ECO:0000259" key="5">
    <source>
        <dbReference type="Pfam" id="PF00710"/>
    </source>
</evidence>
<feature type="active site" evidence="3">
    <location>
        <position position="12"/>
    </location>
</feature>
<dbReference type="PIRSF" id="PIRSF001220">
    <property type="entry name" value="L-ASNase_gatD"/>
    <property type="match status" value="1"/>
</dbReference>
<name>F0EY58_9NEIS</name>
<organism evidence="7 8">
    <name type="scientific">Kingella denitrificans ATCC 33394</name>
    <dbReference type="NCBI Taxonomy" id="888741"/>
    <lineage>
        <taxon>Bacteria</taxon>
        <taxon>Pseudomonadati</taxon>
        <taxon>Pseudomonadota</taxon>
        <taxon>Betaproteobacteria</taxon>
        <taxon>Neisseriales</taxon>
        <taxon>Neisseriaceae</taxon>
        <taxon>Kingella</taxon>
    </lineage>
</organism>
<feature type="active site" evidence="4">
    <location>
        <position position="84"/>
    </location>
</feature>
<dbReference type="SFLD" id="SFLDS00057">
    <property type="entry name" value="Glutaminase/Asparaginase"/>
    <property type="match status" value="1"/>
</dbReference>
<dbReference type="InterPro" id="IPR006034">
    <property type="entry name" value="Asparaginase/glutaminase-like"/>
</dbReference>
<dbReference type="EC" id="3.5.1.1" evidence="7"/>
<dbReference type="PROSITE" id="PS00144">
    <property type="entry name" value="ASN_GLN_ASE_1"/>
    <property type="match status" value="1"/>
</dbReference>
<gene>
    <name evidence="7" type="primary">ans</name>
    <name evidence="7" type="ORF">HMPREF9098_0766</name>
</gene>
<dbReference type="InterPro" id="IPR037152">
    <property type="entry name" value="L-asparaginase_N_sf"/>
</dbReference>
<evidence type="ECO:0000256" key="1">
    <source>
        <dbReference type="ARBA" id="ARBA00010518"/>
    </source>
</evidence>
<dbReference type="EMBL" id="AEWV01000014">
    <property type="protein sequence ID" value="EGC17788.1"/>
    <property type="molecule type" value="Genomic_DNA"/>
</dbReference>
<reference evidence="7 8" key="1">
    <citation type="submission" date="2011-01" db="EMBL/GenBank/DDBJ databases">
        <authorList>
            <person name="Muzny D."/>
            <person name="Qin X."/>
            <person name="Deng J."/>
            <person name="Jiang H."/>
            <person name="Liu Y."/>
            <person name="Qu J."/>
            <person name="Song X.-Z."/>
            <person name="Zhang L."/>
            <person name="Thornton R."/>
            <person name="Coyle M."/>
            <person name="Francisco L."/>
            <person name="Jackson L."/>
            <person name="Javaid M."/>
            <person name="Korchina V."/>
            <person name="Kovar C."/>
            <person name="Mata R."/>
            <person name="Mathew T."/>
            <person name="Ngo R."/>
            <person name="Nguyen L."/>
            <person name="Nguyen N."/>
            <person name="Okwuonu G."/>
            <person name="Ongeri F."/>
            <person name="Pham C."/>
            <person name="Simmons D."/>
            <person name="Wilczek-Boney K."/>
            <person name="Hale W."/>
            <person name="Jakkamsetti A."/>
            <person name="Pham P."/>
            <person name="Ruth R."/>
            <person name="San Lucas F."/>
            <person name="Warren J."/>
            <person name="Zhang J."/>
            <person name="Zhao Z."/>
            <person name="Zhou C."/>
            <person name="Zhu D."/>
            <person name="Lee S."/>
            <person name="Bess C."/>
            <person name="Blankenburg K."/>
            <person name="Forbes L."/>
            <person name="Fu Q."/>
            <person name="Gubbala S."/>
            <person name="Hirani K."/>
            <person name="Jayaseelan J.C."/>
            <person name="Lara F."/>
            <person name="Munidasa M."/>
            <person name="Palculict T."/>
            <person name="Patil S."/>
            <person name="Pu L.-L."/>
            <person name="Saada N."/>
            <person name="Tang L."/>
            <person name="Weissenberger G."/>
            <person name="Zhu Y."/>
            <person name="Hemphill L."/>
            <person name="Shang Y."/>
            <person name="Youmans B."/>
            <person name="Ayvaz T."/>
            <person name="Ross M."/>
            <person name="Santibanez J."/>
            <person name="Aqrawi P."/>
            <person name="Gross S."/>
            <person name="Joshi V."/>
            <person name="Fowler G."/>
            <person name="Nazareth L."/>
            <person name="Reid J."/>
            <person name="Worley K."/>
            <person name="Petrosino J."/>
            <person name="Highlander S."/>
            <person name="Gibbs R."/>
        </authorList>
    </citation>
    <scope>NUCLEOTIDE SEQUENCE [LARGE SCALE GENOMIC DNA]</scope>
    <source>
        <strain evidence="7 8">ATCC 33394</strain>
    </source>
</reference>
<evidence type="ECO:0000256" key="4">
    <source>
        <dbReference type="PROSITE-ProRule" id="PRU10100"/>
    </source>
</evidence>
<keyword evidence="7" id="KW-0378">Hydrolase</keyword>
<dbReference type="Pfam" id="PF17763">
    <property type="entry name" value="Asparaginase_C"/>
    <property type="match status" value="1"/>
</dbReference>
<dbReference type="InterPro" id="IPR027473">
    <property type="entry name" value="L-asparaginase_C"/>
</dbReference>
<dbReference type="GO" id="GO:0004067">
    <property type="term" value="F:asparaginase activity"/>
    <property type="evidence" value="ECO:0007669"/>
    <property type="project" value="UniProtKB-UniRule"/>
</dbReference>
<comment type="similarity">
    <text evidence="1">Belongs to the asparaginase 1 family.</text>
</comment>
<evidence type="ECO:0000313" key="8">
    <source>
        <dbReference type="Proteomes" id="UP000004088"/>
    </source>
</evidence>
<dbReference type="PIRSF" id="PIRSF500176">
    <property type="entry name" value="L_ASNase"/>
    <property type="match status" value="1"/>
</dbReference>
<dbReference type="InterPro" id="IPR036152">
    <property type="entry name" value="Asp/glu_Ase-like_sf"/>
</dbReference>
<feature type="domain" description="L-asparaginase N-terminal" evidence="5">
    <location>
        <begin position="3"/>
        <end position="173"/>
    </location>
</feature>
<evidence type="ECO:0000256" key="2">
    <source>
        <dbReference type="PIRSR" id="PIRSR001220-1"/>
    </source>
</evidence>
<evidence type="ECO:0000256" key="3">
    <source>
        <dbReference type="PROSITE-ProRule" id="PRU10099"/>
    </source>
</evidence>
<dbReference type="InterPro" id="IPR020827">
    <property type="entry name" value="Asparaginase/glutaminase_AS1"/>
</dbReference>
<dbReference type="Pfam" id="PF00710">
    <property type="entry name" value="Asparaginase"/>
    <property type="match status" value="1"/>
</dbReference>
<protein>
    <submittedName>
        <fullName evidence="7">Asparaginase</fullName>
        <ecNumber evidence="7">3.5.1.1</ecNumber>
    </submittedName>
</protein>
<dbReference type="HOGENOM" id="CLU_019134_2_3_4"/>
<dbReference type="Gene3D" id="3.40.50.1170">
    <property type="entry name" value="L-asparaginase, N-terminal domain"/>
    <property type="match status" value="1"/>
</dbReference>
<dbReference type="InterPro" id="IPR027475">
    <property type="entry name" value="Asparaginase/glutaminase_AS2"/>
</dbReference>
<dbReference type="PANTHER" id="PTHR11707">
    <property type="entry name" value="L-ASPARAGINASE"/>
    <property type="match status" value="1"/>
</dbReference>
<accession>F0EY58</accession>
<dbReference type="CDD" id="cd08963">
    <property type="entry name" value="L-asparaginase_I"/>
    <property type="match status" value="1"/>
</dbReference>
<keyword evidence="8" id="KW-1185">Reference proteome</keyword>
<dbReference type="Gene3D" id="3.40.50.40">
    <property type="match status" value="1"/>
</dbReference>
<feature type="domain" description="Asparaginase/glutaminase C-terminal" evidence="6">
    <location>
        <begin position="206"/>
        <end position="306"/>
    </location>
</feature>
<dbReference type="PROSITE" id="PS51732">
    <property type="entry name" value="ASN_GLN_ASE_3"/>
    <property type="match status" value="1"/>
</dbReference>
<dbReference type="PROSITE" id="PS00917">
    <property type="entry name" value="ASN_GLN_ASE_2"/>
    <property type="match status" value="1"/>
</dbReference>
<dbReference type="SUPFAM" id="SSF53774">
    <property type="entry name" value="Glutaminase/Asparaginase"/>
    <property type="match status" value="1"/>
</dbReference>
<dbReference type="PRINTS" id="PR00139">
    <property type="entry name" value="ASNGLNASE"/>
</dbReference>
<dbReference type="STRING" id="888741.HMPREF9098_0766"/>
<dbReference type="InterPro" id="IPR041725">
    <property type="entry name" value="L-asparaginase_I"/>
</dbReference>
<dbReference type="AlphaFoldDB" id="F0EY58"/>
<sequence>MKKIWVLYTGGTIGMVQGEHGLRPDTALAGTALAPFAGSLHFDWHVCQPLIDSSAVQPRNWAQWRSLIEQKLPDYDGVLVLHGTDTLAYTANLLALTLHTQNKPVILTGAQKPFNAACSDALNNLRTAVEALQRDDIHEVLLAFDGRLFPAVGSSKVSTEIDAGFANYHFGAWQPQHAKSSLHASRSFNPDITVLPLWLTPAHSVQAAAYSLQHCPADAAVLMSYGHGNAPDDAALLQAVRDFTAAGKPLLNISQVAHGCAAAVYAQGNALRQSGAVQGGKCTIETATVLLMLAVHHRWNAAQIEQELHRLQLL</sequence>
<evidence type="ECO:0000313" key="7">
    <source>
        <dbReference type="EMBL" id="EGC17788.1"/>
    </source>
</evidence>
<comment type="caution">
    <text evidence="7">The sequence shown here is derived from an EMBL/GenBank/DDBJ whole genome shotgun (WGS) entry which is preliminary data.</text>
</comment>
<dbReference type="Proteomes" id="UP000004088">
    <property type="component" value="Unassembled WGS sequence"/>
</dbReference>
<dbReference type="GO" id="GO:0006520">
    <property type="term" value="P:amino acid metabolic process"/>
    <property type="evidence" value="ECO:0007669"/>
    <property type="project" value="InterPro"/>
</dbReference>
<dbReference type="SMART" id="SM00870">
    <property type="entry name" value="Asparaginase"/>
    <property type="match status" value="1"/>
</dbReference>
<evidence type="ECO:0000259" key="6">
    <source>
        <dbReference type="Pfam" id="PF17763"/>
    </source>
</evidence>
<proteinExistence type="inferred from homology"/>
<dbReference type="InterPro" id="IPR040919">
    <property type="entry name" value="Asparaginase_C"/>
</dbReference>
<dbReference type="InterPro" id="IPR027474">
    <property type="entry name" value="L-asparaginase_N"/>
</dbReference>